<keyword evidence="2" id="KW-1185">Reference proteome</keyword>
<sequence>MPAPPFFQAADLLAYQHRLQTNPHYDSANPADQRYAAQLKQGIFEKTAYWGQQVARRLPRGRYEYLMRQTWTQGTHFRKYSWGRFLPLGAPDKAFYFTLGVDLGQTEDAQRLSAAGLVPAGPALILKLDGHFAKDSSLTPAQYAAGEALRQTLPLDARWRRIGPGDLSDYSWPRLLTETVAFIEQYGDDLTRLLAATRQP</sequence>
<dbReference type="RefSeq" id="WP_345235825.1">
    <property type="nucleotide sequence ID" value="NZ_BAABGZ010000018.1"/>
</dbReference>
<reference evidence="2" key="1">
    <citation type="journal article" date="2019" name="Int. J. Syst. Evol. Microbiol.">
        <title>The Global Catalogue of Microorganisms (GCM) 10K type strain sequencing project: providing services to taxonomists for standard genome sequencing and annotation.</title>
        <authorList>
            <consortium name="The Broad Institute Genomics Platform"/>
            <consortium name="The Broad Institute Genome Sequencing Center for Infectious Disease"/>
            <person name="Wu L."/>
            <person name="Ma J."/>
        </authorList>
    </citation>
    <scope>NUCLEOTIDE SEQUENCE [LARGE SCALE GENOMIC DNA]</scope>
    <source>
        <strain evidence="2">JCM 17923</strain>
    </source>
</reference>
<evidence type="ECO:0000313" key="1">
    <source>
        <dbReference type="EMBL" id="GAA4355980.1"/>
    </source>
</evidence>
<dbReference type="EMBL" id="BAABGZ010000018">
    <property type="protein sequence ID" value="GAA4355980.1"/>
    <property type="molecule type" value="Genomic_DNA"/>
</dbReference>
<evidence type="ECO:0000313" key="2">
    <source>
        <dbReference type="Proteomes" id="UP001501153"/>
    </source>
</evidence>
<dbReference type="Proteomes" id="UP001501153">
    <property type="component" value="Unassembled WGS sequence"/>
</dbReference>
<evidence type="ECO:0008006" key="3">
    <source>
        <dbReference type="Google" id="ProtNLM"/>
    </source>
</evidence>
<protein>
    <recommendedName>
        <fullName evidence="3">DUF2461 domain-containing protein</fullName>
    </recommendedName>
</protein>
<gene>
    <name evidence="1" type="ORF">GCM10023185_19340</name>
</gene>
<organism evidence="1 2">
    <name type="scientific">Hymenobacter saemangeumensis</name>
    <dbReference type="NCBI Taxonomy" id="1084522"/>
    <lineage>
        <taxon>Bacteria</taxon>
        <taxon>Pseudomonadati</taxon>
        <taxon>Bacteroidota</taxon>
        <taxon>Cytophagia</taxon>
        <taxon>Cytophagales</taxon>
        <taxon>Hymenobacteraceae</taxon>
        <taxon>Hymenobacter</taxon>
    </lineage>
</organism>
<accession>A0ABP8ICE0</accession>
<comment type="caution">
    <text evidence="1">The sequence shown here is derived from an EMBL/GenBank/DDBJ whole genome shotgun (WGS) entry which is preliminary data.</text>
</comment>
<proteinExistence type="predicted"/>
<name>A0ABP8ICE0_9BACT</name>